<dbReference type="AlphaFoldDB" id="X1B1R1"/>
<evidence type="ECO:0000313" key="1">
    <source>
        <dbReference type="EMBL" id="GAG89694.1"/>
    </source>
</evidence>
<comment type="caution">
    <text evidence="1">The sequence shown here is derived from an EMBL/GenBank/DDBJ whole genome shotgun (WGS) entry which is preliminary data.</text>
</comment>
<protein>
    <submittedName>
        <fullName evidence="1">Uncharacterized protein</fullName>
    </submittedName>
</protein>
<organism evidence="1">
    <name type="scientific">marine sediment metagenome</name>
    <dbReference type="NCBI Taxonomy" id="412755"/>
    <lineage>
        <taxon>unclassified sequences</taxon>
        <taxon>metagenomes</taxon>
        <taxon>ecological metagenomes</taxon>
    </lineage>
</organism>
<accession>X1B1R1</accession>
<name>X1B1R1_9ZZZZ</name>
<gene>
    <name evidence="1" type="ORF">S01H4_25210</name>
</gene>
<dbReference type="EMBL" id="BART01011963">
    <property type="protein sequence ID" value="GAG89694.1"/>
    <property type="molecule type" value="Genomic_DNA"/>
</dbReference>
<feature type="non-terminal residue" evidence="1">
    <location>
        <position position="223"/>
    </location>
</feature>
<proteinExistence type="predicted"/>
<sequence>MKKYLILLILTFGLCSTGYGDAANGAWQGGGSSAGGTGDSSTTEILWNNDGTVDGNSNLVTNGTNVGVGVASADIVNLLHVSTGDSGITSLSSNANELLVEGSAGAGITISAPSSKITYLVFADEIDNLSAFIRYDPSNLLMQISTHQTNGELALEAGTGAEKVRISAAGMGVGSTVSPTGTASKVLWFGDNAGDPTMGADTCGIYGTDTAGTVELTGIDEDE</sequence>
<reference evidence="1" key="1">
    <citation type="journal article" date="2014" name="Front. Microbiol.">
        <title>High frequency of phylogenetically diverse reductive dehalogenase-homologous genes in deep subseafloor sedimentary metagenomes.</title>
        <authorList>
            <person name="Kawai M."/>
            <person name="Futagami T."/>
            <person name="Toyoda A."/>
            <person name="Takaki Y."/>
            <person name="Nishi S."/>
            <person name="Hori S."/>
            <person name="Arai W."/>
            <person name="Tsubouchi T."/>
            <person name="Morono Y."/>
            <person name="Uchiyama I."/>
            <person name="Ito T."/>
            <person name="Fujiyama A."/>
            <person name="Inagaki F."/>
            <person name="Takami H."/>
        </authorList>
    </citation>
    <scope>NUCLEOTIDE SEQUENCE</scope>
    <source>
        <strain evidence="1">Expedition CK06-06</strain>
    </source>
</reference>